<organism evidence="2 3">
    <name type="scientific">Ephemerocybe angulata</name>
    <dbReference type="NCBI Taxonomy" id="980116"/>
    <lineage>
        <taxon>Eukaryota</taxon>
        <taxon>Fungi</taxon>
        <taxon>Dikarya</taxon>
        <taxon>Basidiomycota</taxon>
        <taxon>Agaricomycotina</taxon>
        <taxon>Agaricomycetes</taxon>
        <taxon>Agaricomycetidae</taxon>
        <taxon>Agaricales</taxon>
        <taxon>Agaricineae</taxon>
        <taxon>Psathyrellaceae</taxon>
        <taxon>Ephemerocybe</taxon>
    </lineage>
</organism>
<keyword evidence="1" id="KW-0472">Membrane</keyword>
<comment type="caution">
    <text evidence="2">The sequence shown here is derived from an EMBL/GenBank/DDBJ whole genome shotgun (WGS) entry which is preliminary data.</text>
</comment>
<reference evidence="2 3" key="1">
    <citation type="journal article" date="2020" name="ISME J.">
        <title>Uncovering the hidden diversity of litter-decomposition mechanisms in mushroom-forming fungi.</title>
        <authorList>
            <person name="Floudas D."/>
            <person name="Bentzer J."/>
            <person name="Ahren D."/>
            <person name="Johansson T."/>
            <person name="Persson P."/>
            <person name="Tunlid A."/>
        </authorList>
    </citation>
    <scope>NUCLEOTIDE SEQUENCE [LARGE SCALE GENOMIC DNA]</scope>
    <source>
        <strain evidence="2 3">CBS 175.51</strain>
    </source>
</reference>
<evidence type="ECO:0000313" key="2">
    <source>
        <dbReference type="EMBL" id="KAF5338207.1"/>
    </source>
</evidence>
<evidence type="ECO:0000256" key="1">
    <source>
        <dbReference type="SAM" id="Phobius"/>
    </source>
</evidence>
<dbReference type="OrthoDB" id="5582162at2759"/>
<proteinExistence type="predicted"/>
<keyword evidence="3" id="KW-1185">Reference proteome</keyword>
<dbReference type="EMBL" id="JAACJK010000016">
    <property type="protein sequence ID" value="KAF5338207.1"/>
    <property type="molecule type" value="Genomic_DNA"/>
</dbReference>
<protein>
    <submittedName>
        <fullName evidence="2">Uncharacterized protein</fullName>
    </submittedName>
</protein>
<gene>
    <name evidence="2" type="ORF">D9611_014602</name>
</gene>
<dbReference type="InterPro" id="IPR022057">
    <property type="entry name" value="Chs7"/>
</dbReference>
<dbReference type="AlphaFoldDB" id="A0A8H5CAF1"/>
<sequence length="95" mass="10542">MGLVRSYIVLRILNERRPMVYYLLAALLFALSQLAFFLLGRVLCTGLGFKAQAGPSQAQNNQARPSPGPHLVWAFTRLGPGLEICQAQAHYVTRN</sequence>
<keyword evidence="1" id="KW-1133">Transmembrane helix</keyword>
<accession>A0A8H5CAF1</accession>
<feature type="transmembrane region" description="Helical" evidence="1">
    <location>
        <begin position="20"/>
        <end position="40"/>
    </location>
</feature>
<evidence type="ECO:0000313" key="3">
    <source>
        <dbReference type="Proteomes" id="UP000541558"/>
    </source>
</evidence>
<keyword evidence="1" id="KW-0812">Transmembrane</keyword>
<name>A0A8H5CAF1_9AGAR</name>
<dbReference type="Pfam" id="PF12271">
    <property type="entry name" value="Chs7"/>
    <property type="match status" value="1"/>
</dbReference>
<dbReference type="Proteomes" id="UP000541558">
    <property type="component" value="Unassembled WGS sequence"/>
</dbReference>